<dbReference type="Proteomes" id="UP000245212">
    <property type="component" value="Unassembled WGS sequence"/>
</dbReference>
<keyword evidence="3" id="KW-1185">Reference proteome</keyword>
<gene>
    <name evidence="2" type="ORF">DD235_12785</name>
</gene>
<evidence type="ECO:0000256" key="1">
    <source>
        <dbReference type="SAM" id="Phobius"/>
    </source>
</evidence>
<keyword evidence="1" id="KW-0812">Transmembrane</keyword>
<reference evidence="3" key="1">
    <citation type="submission" date="2018-05" db="EMBL/GenBank/DDBJ databases">
        <authorList>
            <person name="Li Y."/>
        </authorList>
    </citation>
    <scope>NUCLEOTIDE SEQUENCE [LARGE SCALE GENOMIC DNA]</scope>
    <source>
        <strain evidence="3">3d-2-2</strain>
    </source>
</reference>
<keyword evidence="1" id="KW-1133">Transmembrane helix</keyword>
<name>A0A2V1JXL3_9BURK</name>
<organism evidence="2 3">
    <name type="scientific">Corticimicrobacter populi</name>
    <dbReference type="NCBI Taxonomy" id="2175229"/>
    <lineage>
        <taxon>Bacteria</taxon>
        <taxon>Pseudomonadati</taxon>
        <taxon>Pseudomonadota</taxon>
        <taxon>Betaproteobacteria</taxon>
        <taxon>Burkholderiales</taxon>
        <taxon>Alcaligenaceae</taxon>
        <taxon>Corticimicrobacter</taxon>
    </lineage>
</organism>
<evidence type="ECO:0000313" key="3">
    <source>
        <dbReference type="Proteomes" id="UP000245212"/>
    </source>
</evidence>
<dbReference type="Pfam" id="PF04964">
    <property type="entry name" value="Flp_Fap"/>
    <property type="match status" value="1"/>
</dbReference>
<dbReference type="EMBL" id="QETA01000005">
    <property type="protein sequence ID" value="PWF22244.1"/>
    <property type="molecule type" value="Genomic_DNA"/>
</dbReference>
<dbReference type="AlphaFoldDB" id="A0A2V1JXL3"/>
<keyword evidence="1" id="KW-0472">Membrane</keyword>
<accession>A0A2V1JXL3</accession>
<feature type="transmembrane region" description="Helical" evidence="1">
    <location>
        <begin position="20"/>
        <end position="38"/>
    </location>
</feature>
<sequence>MMNTLKQFWHDEQGATAIEYGLIAGLIAVVIIAALTALGTDIRGVFEDISAAITGEGDGEG</sequence>
<evidence type="ECO:0000313" key="2">
    <source>
        <dbReference type="EMBL" id="PWF22244.1"/>
    </source>
</evidence>
<proteinExistence type="predicted"/>
<protein>
    <submittedName>
        <fullName evidence="2">Flp family type IVb pilin</fullName>
    </submittedName>
</protein>
<dbReference type="InterPro" id="IPR007047">
    <property type="entry name" value="Flp_Fap"/>
</dbReference>
<comment type="caution">
    <text evidence="2">The sequence shown here is derived from an EMBL/GenBank/DDBJ whole genome shotgun (WGS) entry which is preliminary data.</text>
</comment>